<gene>
    <name evidence="8" type="ORF">UFOPK3837_00718</name>
</gene>
<dbReference type="EMBL" id="CAFBNO010000027">
    <property type="protein sequence ID" value="CAB4955585.1"/>
    <property type="molecule type" value="Genomic_DNA"/>
</dbReference>
<evidence type="ECO:0000259" key="7">
    <source>
        <dbReference type="Pfam" id="PF06271"/>
    </source>
</evidence>
<keyword evidence="4 6" id="KW-1133">Transmembrane helix</keyword>
<evidence type="ECO:0000256" key="6">
    <source>
        <dbReference type="SAM" id="Phobius"/>
    </source>
</evidence>
<evidence type="ECO:0000256" key="1">
    <source>
        <dbReference type="ARBA" id="ARBA00004651"/>
    </source>
</evidence>
<feature type="transmembrane region" description="Helical" evidence="6">
    <location>
        <begin position="12"/>
        <end position="31"/>
    </location>
</feature>
<reference evidence="8" key="1">
    <citation type="submission" date="2020-05" db="EMBL/GenBank/DDBJ databases">
        <authorList>
            <person name="Chiriac C."/>
            <person name="Salcher M."/>
            <person name="Ghai R."/>
            <person name="Kavagutti S V."/>
        </authorList>
    </citation>
    <scope>NUCLEOTIDE SEQUENCE</scope>
</reference>
<proteinExistence type="predicted"/>
<evidence type="ECO:0000256" key="3">
    <source>
        <dbReference type="ARBA" id="ARBA00022692"/>
    </source>
</evidence>
<name>A0A6J7KJG1_9ZZZZ</name>
<dbReference type="GO" id="GO:0005886">
    <property type="term" value="C:plasma membrane"/>
    <property type="evidence" value="ECO:0007669"/>
    <property type="project" value="UniProtKB-SubCell"/>
</dbReference>
<feature type="domain" description="RDD" evidence="7">
    <location>
        <begin position="35"/>
        <end position="89"/>
    </location>
</feature>
<keyword evidence="2" id="KW-1003">Cell membrane</keyword>
<evidence type="ECO:0000313" key="8">
    <source>
        <dbReference type="EMBL" id="CAB4955585.1"/>
    </source>
</evidence>
<sequence length="115" mass="12592">MSKIQTAGFGRRLLAIFIDWAIASVVSVGFFKNDAVATMVLYALMQVLLVGTLGYSIGHRVCSLVVVRLDGRPVGLWRALIRTCLILLVIPAFIWDTSDGRGMQDKAVGTAIIRR</sequence>
<dbReference type="InterPro" id="IPR051791">
    <property type="entry name" value="Pra-immunoreactive"/>
</dbReference>
<evidence type="ECO:0000256" key="4">
    <source>
        <dbReference type="ARBA" id="ARBA00022989"/>
    </source>
</evidence>
<keyword evidence="3 6" id="KW-0812">Transmembrane</keyword>
<feature type="transmembrane region" description="Helical" evidence="6">
    <location>
        <begin position="37"/>
        <end position="58"/>
    </location>
</feature>
<accession>A0A6J7KJG1</accession>
<evidence type="ECO:0000256" key="5">
    <source>
        <dbReference type="ARBA" id="ARBA00023136"/>
    </source>
</evidence>
<comment type="subcellular location">
    <subcellularLocation>
        <location evidence="1">Cell membrane</location>
        <topology evidence="1">Multi-pass membrane protein</topology>
    </subcellularLocation>
</comment>
<dbReference type="PANTHER" id="PTHR36115:SF6">
    <property type="entry name" value="PROLINE-RICH ANTIGEN HOMOLOG"/>
    <property type="match status" value="1"/>
</dbReference>
<evidence type="ECO:0000256" key="2">
    <source>
        <dbReference type="ARBA" id="ARBA00022475"/>
    </source>
</evidence>
<dbReference type="AlphaFoldDB" id="A0A6J7KJG1"/>
<feature type="transmembrane region" description="Helical" evidence="6">
    <location>
        <begin position="79"/>
        <end position="95"/>
    </location>
</feature>
<dbReference type="InterPro" id="IPR010432">
    <property type="entry name" value="RDD"/>
</dbReference>
<organism evidence="8">
    <name type="scientific">freshwater metagenome</name>
    <dbReference type="NCBI Taxonomy" id="449393"/>
    <lineage>
        <taxon>unclassified sequences</taxon>
        <taxon>metagenomes</taxon>
        <taxon>ecological metagenomes</taxon>
    </lineage>
</organism>
<dbReference type="Pfam" id="PF06271">
    <property type="entry name" value="RDD"/>
    <property type="match status" value="1"/>
</dbReference>
<protein>
    <submittedName>
        <fullName evidence="8">Unannotated protein</fullName>
    </submittedName>
</protein>
<dbReference type="PANTHER" id="PTHR36115">
    <property type="entry name" value="PROLINE-RICH ANTIGEN HOMOLOG-RELATED"/>
    <property type="match status" value="1"/>
</dbReference>
<keyword evidence="5 6" id="KW-0472">Membrane</keyword>